<gene>
    <name evidence="1" type="ORF">Plil01_001755700</name>
</gene>
<dbReference type="Proteomes" id="UP001165083">
    <property type="component" value="Unassembled WGS sequence"/>
</dbReference>
<dbReference type="EMBL" id="BSXW01012432">
    <property type="protein sequence ID" value="GMF64793.1"/>
    <property type="molecule type" value="Genomic_DNA"/>
</dbReference>
<proteinExistence type="predicted"/>
<sequence length="736" mass="81950">MRSSFVSSDVAMDLPVEQLEATEQALHPRTTEASALMAPSHNQTLQCPTWEELEEIFRELHDLYERSDKATLSWREHEYNNLLKQIAVRTLTQACLSNDRGDLDKAGVRVKLLELAVRPTKQWRHLAFTLFMSASVASLAAILSTQEDSSIARAQHLEANLFKLLREMLSKAVVVSTTTESAPKSPDTHHRLEWIDQAVSCLEMFIKKANGNYSSERLRLLDEHTLLFLVAEASNQRMPGSELQQKAMELVIATMYAFKIVPAGKAVGPEWQQPTKDHTVWNCGLPLAAVEQYVTLELLLYHFYNSPVARLQRLASMVLVDLVCEQLRRTGSREGISTAGLDQIWRAFIEWDDPSAGLRQALLSPYVSSARVVRQLAPSCTLVSEKNLNAFVNQFRLLTQVDAYFGVNPSLDKAIKVVKTHGNASISEELLNQVLLQLLSDRAVDRFRGERWLAELLTYGQDDDVFSSYDSKATTAVGSVRKQSEAFLVRPKASPVNTPAGEELEETFCYDEGGEISLAAQAKFWELASPTNPPRLRASFAMVLSLFVRRKSQLCVRTPDASTIDEVNACLHVLLDHRESDPAVLVPVIILILDISQCELSYIDKRRQQDASNQHEDADNRIAGSDTLASRVLNGDVALDMSLLQQLDAYFFLHVLTVLQERSDTHSSFECRSICCGVDKSLIGDIAACTALILSHTLMNNNVALERAGGLAALTPFLQACDTRVAVYVIVFSSIA</sequence>
<keyword evidence="2" id="KW-1185">Reference proteome</keyword>
<accession>A0A9W6YJC7</accession>
<protein>
    <submittedName>
        <fullName evidence="1">Unnamed protein product</fullName>
    </submittedName>
</protein>
<dbReference type="OrthoDB" id="67041at2759"/>
<evidence type="ECO:0000313" key="2">
    <source>
        <dbReference type="Proteomes" id="UP001165083"/>
    </source>
</evidence>
<dbReference type="AlphaFoldDB" id="A0A9W6YJC7"/>
<comment type="caution">
    <text evidence="1">The sequence shown here is derived from an EMBL/GenBank/DDBJ whole genome shotgun (WGS) entry which is preliminary data.</text>
</comment>
<reference evidence="1" key="1">
    <citation type="submission" date="2023-04" db="EMBL/GenBank/DDBJ databases">
        <title>Phytophthora lilii NBRC 32176.</title>
        <authorList>
            <person name="Ichikawa N."/>
            <person name="Sato H."/>
            <person name="Tonouchi N."/>
        </authorList>
    </citation>
    <scope>NUCLEOTIDE SEQUENCE</scope>
    <source>
        <strain evidence="1">NBRC 32176</strain>
    </source>
</reference>
<organism evidence="1 2">
    <name type="scientific">Phytophthora lilii</name>
    <dbReference type="NCBI Taxonomy" id="2077276"/>
    <lineage>
        <taxon>Eukaryota</taxon>
        <taxon>Sar</taxon>
        <taxon>Stramenopiles</taxon>
        <taxon>Oomycota</taxon>
        <taxon>Peronosporomycetes</taxon>
        <taxon>Peronosporales</taxon>
        <taxon>Peronosporaceae</taxon>
        <taxon>Phytophthora</taxon>
    </lineage>
</organism>
<evidence type="ECO:0000313" key="1">
    <source>
        <dbReference type="EMBL" id="GMF64793.1"/>
    </source>
</evidence>
<name>A0A9W6YJC7_9STRA</name>